<protein>
    <submittedName>
        <fullName evidence="2">Uncharacterized protein</fullName>
    </submittedName>
</protein>
<keyword evidence="3" id="KW-1185">Reference proteome</keyword>
<proteinExistence type="predicted"/>
<organism evidence="2 3">
    <name type="scientific">Seminavis robusta</name>
    <dbReference type="NCBI Taxonomy" id="568900"/>
    <lineage>
        <taxon>Eukaryota</taxon>
        <taxon>Sar</taxon>
        <taxon>Stramenopiles</taxon>
        <taxon>Ochrophyta</taxon>
        <taxon>Bacillariophyta</taxon>
        <taxon>Bacillariophyceae</taxon>
        <taxon>Bacillariophycidae</taxon>
        <taxon>Naviculales</taxon>
        <taxon>Naviculaceae</taxon>
        <taxon>Seminavis</taxon>
    </lineage>
</organism>
<gene>
    <name evidence="2" type="ORF">SEMRO_1901_G304350.1</name>
</gene>
<feature type="region of interest" description="Disordered" evidence="1">
    <location>
        <begin position="260"/>
        <end position="444"/>
    </location>
</feature>
<sequence length="444" mass="49835">MSSRKRRAASSPKNTKQEPASFSSRRCHDYDDALLEEVASPMPCDVRDCFEMDQDRVFLQEASYPSYLEWGIWSILQRLGFSYGGGGYRHPALDGMRNVDHDDAIRSFLVQRGIPPNTYATLQGDDLEAFLMWVAFAHVPPVRNDQTRPQVPVPSDHEALLYLLSLGFQLDKTNNNRQTIIYRIINQEERQEFQSIHELRSFVRASDTETLMAGLIQSHQGPARKKRRTARKIEMPLTDNEFWALRLWAALSPELLPGEATQQQQLEDKMEQESTPQSSVPREDDTKKPAEEDDKSDHSAEETIDDREQPVAETPESEAQSKKKQANETSQQQQQPQQQHDQEQSHTEAATDTPPSVSAAAADNNNEMDISSSSPTRKPIDSSVAESTTIGKLNDKDEEQATDAPTTTTLNHPQEGSTMHNRQPLAAPAPDQEAAPADSSCIIL</sequence>
<dbReference type="EMBL" id="CAICTM010001899">
    <property type="protein sequence ID" value="CAB9526859.1"/>
    <property type="molecule type" value="Genomic_DNA"/>
</dbReference>
<feature type="compositionally biased region" description="Polar residues" evidence="1">
    <location>
        <begin position="12"/>
        <end position="24"/>
    </location>
</feature>
<comment type="caution">
    <text evidence="2">The sequence shown here is derived from an EMBL/GenBank/DDBJ whole genome shotgun (WGS) entry which is preliminary data.</text>
</comment>
<evidence type="ECO:0000256" key="1">
    <source>
        <dbReference type="SAM" id="MobiDB-lite"/>
    </source>
</evidence>
<dbReference type="Proteomes" id="UP001153069">
    <property type="component" value="Unassembled WGS sequence"/>
</dbReference>
<feature type="compositionally biased region" description="Polar residues" evidence="1">
    <location>
        <begin position="363"/>
        <end position="376"/>
    </location>
</feature>
<feature type="compositionally biased region" description="Polar residues" evidence="1">
    <location>
        <begin position="403"/>
        <end position="421"/>
    </location>
</feature>
<feature type="compositionally biased region" description="Low complexity" evidence="1">
    <location>
        <begin position="423"/>
        <end position="438"/>
    </location>
</feature>
<feature type="compositionally biased region" description="Basic and acidic residues" evidence="1">
    <location>
        <begin position="281"/>
        <end position="310"/>
    </location>
</feature>
<dbReference type="AlphaFoldDB" id="A0A9N8EXI0"/>
<evidence type="ECO:0000313" key="2">
    <source>
        <dbReference type="EMBL" id="CAB9526859.1"/>
    </source>
</evidence>
<accession>A0A9N8EXI0</accession>
<feature type="region of interest" description="Disordered" evidence="1">
    <location>
        <begin position="1"/>
        <end position="24"/>
    </location>
</feature>
<feature type="compositionally biased region" description="Polar residues" evidence="1">
    <location>
        <begin position="347"/>
        <end position="356"/>
    </location>
</feature>
<reference evidence="2" key="1">
    <citation type="submission" date="2020-06" db="EMBL/GenBank/DDBJ databases">
        <authorList>
            <consortium name="Plant Systems Biology data submission"/>
        </authorList>
    </citation>
    <scope>NUCLEOTIDE SEQUENCE</scope>
    <source>
        <strain evidence="2">D6</strain>
    </source>
</reference>
<name>A0A9N8EXI0_9STRA</name>
<evidence type="ECO:0000313" key="3">
    <source>
        <dbReference type="Proteomes" id="UP001153069"/>
    </source>
</evidence>